<organism evidence="1 3">
    <name type="scientific">Didymodactylos carnosus</name>
    <dbReference type="NCBI Taxonomy" id="1234261"/>
    <lineage>
        <taxon>Eukaryota</taxon>
        <taxon>Metazoa</taxon>
        <taxon>Spiralia</taxon>
        <taxon>Gnathifera</taxon>
        <taxon>Rotifera</taxon>
        <taxon>Eurotatoria</taxon>
        <taxon>Bdelloidea</taxon>
        <taxon>Philodinida</taxon>
        <taxon>Philodinidae</taxon>
        <taxon>Didymodactylos</taxon>
    </lineage>
</organism>
<evidence type="ECO:0000313" key="2">
    <source>
        <dbReference type="EMBL" id="CAF4313614.1"/>
    </source>
</evidence>
<dbReference type="OrthoDB" id="10060443at2759"/>
<evidence type="ECO:0008006" key="4">
    <source>
        <dbReference type="Google" id="ProtNLM"/>
    </source>
</evidence>
<gene>
    <name evidence="1" type="ORF">GPM918_LOCUS34194</name>
    <name evidence="2" type="ORF">SRO942_LOCUS34890</name>
</gene>
<name>A0A815NX79_9BILA</name>
<sequence length="425" mass="48857">MCPVIVEVEVEDEPKNKSSPCIFKVIALGDAKHDPEKETASHPLIGMAREAMAKAIHQVGALNVFERNMRFANDDLLREGNFSEVPSMDVLKTAKQQYNQKYRLDEDYFKELRMFRYLTHSIDHSSEHIKGYVQTCGEWLFTVHFFTEAQPDRFANYCKTEKYSYLYVDATGSVVRKLKHQKEVLFYSMVFQDKNSSIMPLSGALLSDHTAASITSYFNCVRNKLAIRSKVARPAFIVTDFSAALINSVLASFNVEKIHNHLRRCYNTLDRAYDTKQLRNMTFVRLCCCHAMKAFSRSLFKLDISKETRHYLMSLFAILLNSTDVEGAFDLYEQIMNIYGNPYFEHSSNALALLLNKSDLSQFDIKPFLSESDVQDDNPNQQDFLDELGITTNPIIHQSPFNVKARARIPALRRVIDKETLNIDL</sequence>
<evidence type="ECO:0000313" key="3">
    <source>
        <dbReference type="Proteomes" id="UP000663829"/>
    </source>
</evidence>
<dbReference type="EMBL" id="CAJNOQ010018773">
    <property type="protein sequence ID" value="CAF1436149.1"/>
    <property type="molecule type" value="Genomic_DNA"/>
</dbReference>
<dbReference type="Proteomes" id="UP000681722">
    <property type="component" value="Unassembled WGS sequence"/>
</dbReference>
<proteinExistence type="predicted"/>
<dbReference type="AlphaFoldDB" id="A0A815NX79"/>
<dbReference type="EMBL" id="CAJOBC010084212">
    <property type="protein sequence ID" value="CAF4313614.1"/>
    <property type="molecule type" value="Genomic_DNA"/>
</dbReference>
<comment type="caution">
    <text evidence="1">The sequence shown here is derived from an EMBL/GenBank/DDBJ whole genome shotgun (WGS) entry which is preliminary data.</text>
</comment>
<keyword evidence="3" id="KW-1185">Reference proteome</keyword>
<evidence type="ECO:0000313" key="1">
    <source>
        <dbReference type="EMBL" id="CAF1436149.1"/>
    </source>
</evidence>
<dbReference type="Proteomes" id="UP000663829">
    <property type="component" value="Unassembled WGS sequence"/>
</dbReference>
<reference evidence="1" key="1">
    <citation type="submission" date="2021-02" db="EMBL/GenBank/DDBJ databases">
        <authorList>
            <person name="Nowell W R."/>
        </authorList>
    </citation>
    <scope>NUCLEOTIDE SEQUENCE</scope>
</reference>
<accession>A0A815NX79</accession>
<protein>
    <recommendedName>
        <fullName evidence="4">MULE transposase domain-containing protein</fullName>
    </recommendedName>
</protein>